<organism evidence="2 4">
    <name type="scientific">Trichinella pseudospiralis</name>
    <name type="common">Parasitic roundworm</name>
    <dbReference type="NCBI Taxonomy" id="6337"/>
    <lineage>
        <taxon>Eukaryota</taxon>
        <taxon>Metazoa</taxon>
        <taxon>Ecdysozoa</taxon>
        <taxon>Nematoda</taxon>
        <taxon>Enoplea</taxon>
        <taxon>Dorylaimia</taxon>
        <taxon>Trichinellida</taxon>
        <taxon>Trichinellidae</taxon>
        <taxon>Trichinella</taxon>
    </lineage>
</organism>
<proteinExistence type="predicted"/>
<evidence type="ECO:0000313" key="2">
    <source>
        <dbReference type="EMBL" id="KRX92125.1"/>
    </source>
</evidence>
<protein>
    <submittedName>
        <fullName evidence="2">Uncharacterized protein</fullName>
    </submittedName>
</protein>
<dbReference type="EMBL" id="JYDU01000119">
    <property type="protein sequence ID" value="KRX92125.1"/>
    <property type="molecule type" value="Genomic_DNA"/>
</dbReference>
<comment type="caution">
    <text evidence="2">The sequence shown here is derived from an EMBL/GenBank/DDBJ whole genome shotgun (WGS) entry which is preliminary data.</text>
</comment>
<keyword evidence="5" id="KW-1185">Reference proteome</keyword>
<dbReference type="AlphaFoldDB" id="A0A0V0XVZ2"/>
<name>A0A0V0XVZ2_TRIPS</name>
<evidence type="ECO:0000313" key="3">
    <source>
        <dbReference type="EMBL" id="KRY84559.1"/>
    </source>
</evidence>
<evidence type="ECO:0000313" key="5">
    <source>
        <dbReference type="Proteomes" id="UP000054995"/>
    </source>
</evidence>
<dbReference type="EMBL" id="JYDT01000112">
    <property type="protein sequence ID" value="KRY84559.1"/>
    <property type="molecule type" value="Genomic_DNA"/>
</dbReference>
<evidence type="ECO:0000256" key="1">
    <source>
        <dbReference type="SAM" id="MobiDB-lite"/>
    </source>
</evidence>
<sequence length="65" mass="7551">MYMYSPDVRTVTMGESNETLNPGTEKMDSWSQRRKGHYGTQIMLKQQTKSFAKKVGLEGYEQKNE</sequence>
<dbReference type="Proteomes" id="UP000054995">
    <property type="component" value="Unassembled WGS sequence"/>
</dbReference>
<feature type="region of interest" description="Disordered" evidence="1">
    <location>
        <begin position="1"/>
        <end position="31"/>
    </location>
</feature>
<reference evidence="4 5" key="1">
    <citation type="submission" date="2015-01" db="EMBL/GenBank/DDBJ databases">
        <title>Evolution of Trichinella species and genotypes.</title>
        <authorList>
            <person name="Korhonen P.K."/>
            <person name="Edoardo P."/>
            <person name="Giuseppe L.R."/>
            <person name="Gasser R.B."/>
        </authorList>
    </citation>
    <scope>NUCLEOTIDE SEQUENCE [LARGE SCALE GENOMIC DNA]</scope>
    <source>
        <strain evidence="2">ISS141</strain>
        <strain evidence="3">ISS470</strain>
    </source>
</reference>
<gene>
    <name evidence="3" type="ORF">T4D_4426</name>
    <name evidence="2" type="ORF">T4E_12097</name>
</gene>
<feature type="compositionally biased region" description="Polar residues" evidence="1">
    <location>
        <begin position="13"/>
        <end position="22"/>
    </location>
</feature>
<accession>A0A0V0XVZ2</accession>
<evidence type="ECO:0000313" key="4">
    <source>
        <dbReference type="Proteomes" id="UP000054815"/>
    </source>
</evidence>
<dbReference type="Proteomes" id="UP000054815">
    <property type="component" value="Unassembled WGS sequence"/>
</dbReference>